<dbReference type="STRING" id="886293.Sinac_5530"/>
<evidence type="ECO:0000256" key="1">
    <source>
        <dbReference type="ARBA" id="ARBA00010835"/>
    </source>
</evidence>
<dbReference type="GO" id="GO:0003747">
    <property type="term" value="F:translation release factor activity"/>
    <property type="evidence" value="ECO:0007669"/>
    <property type="project" value="InterPro"/>
</dbReference>
<dbReference type="HOGENOM" id="CLU_094763_1_0_0"/>
<gene>
    <name evidence="4" type="ordered locus">Sinac_5530</name>
</gene>
<name>L0DLG4_SINAD</name>
<dbReference type="PANTHER" id="PTHR43804:SF6">
    <property type="entry name" value="CLASS I PEPTIDE CHAIN RELEASE FACTOR"/>
    <property type="match status" value="1"/>
</dbReference>
<dbReference type="Pfam" id="PF00472">
    <property type="entry name" value="RF-1"/>
    <property type="match status" value="1"/>
</dbReference>
<comment type="similarity">
    <text evidence="1">Belongs to the prokaryotic/mitochondrial release factor family.</text>
</comment>
<protein>
    <submittedName>
        <fullName evidence="4">Protein chain release factor B</fullName>
    </submittedName>
</protein>
<dbReference type="PANTHER" id="PTHR43804">
    <property type="entry name" value="LD18447P"/>
    <property type="match status" value="1"/>
</dbReference>
<reference evidence="4 5" key="1">
    <citation type="submission" date="2012-02" db="EMBL/GenBank/DDBJ databases">
        <title>Complete sequence of chromosome of Singulisphaera acidiphila DSM 18658.</title>
        <authorList>
            <consortium name="US DOE Joint Genome Institute (JGI-PGF)"/>
            <person name="Lucas S."/>
            <person name="Copeland A."/>
            <person name="Lapidus A."/>
            <person name="Glavina del Rio T."/>
            <person name="Dalin E."/>
            <person name="Tice H."/>
            <person name="Bruce D."/>
            <person name="Goodwin L."/>
            <person name="Pitluck S."/>
            <person name="Peters L."/>
            <person name="Ovchinnikova G."/>
            <person name="Chertkov O."/>
            <person name="Kyrpides N."/>
            <person name="Mavromatis K."/>
            <person name="Ivanova N."/>
            <person name="Brettin T."/>
            <person name="Detter J.C."/>
            <person name="Han C."/>
            <person name="Larimer F."/>
            <person name="Land M."/>
            <person name="Hauser L."/>
            <person name="Markowitz V."/>
            <person name="Cheng J.-F."/>
            <person name="Hugenholtz P."/>
            <person name="Woyke T."/>
            <person name="Wu D."/>
            <person name="Tindall B."/>
            <person name="Pomrenke H."/>
            <person name="Brambilla E."/>
            <person name="Klenk H.-P."/>
            <person name="Eisen J.A."/>
        </authorList>
    </citation>
    <scope>NUCLEOTIDE SEQUENCE [LARGE SCALE GENOMIC DNA]</scope>
    <source>
        <strain evidence="5">ATCC BAA-1392 / DSM 18658 / VKM B-2454 / MOB10</strain>
    </source>
</reference>
<evidence type="ECO:0000313" key="5">
    <source>
        <dbReference type="Proteomes" id="UP000010798"/>
    </source>
</evidence>
<feature type="domain" description="Prokaryotic-type class I peptide chain release factors" evidence="3">
    <location>
        <begin position="19"/>
        <end position="76"/>
    </location>
</feature>
<dbReference type="SUPFAM" id="SSF75620">
    <property type="entry name" value="Release factor"/>
    <property type="match status" value="1"/>
</dbReference>
<evidence type="ECO:0000259" key="3">
    <source>
        <dbReference type="Pfam" id="PF00472"/>
    </source>
</evidence>
<dbReference type="InterPro" id="IPR045853">
    <property type="entry name" value="Pep_chain_release_fac_I_sf"/>
</dbReference>
<proteinExistence type="inferred from homology"/>
<dbReference type="eggNOG" id="COG1186">
    <property type="taxonomic scope" value="Bacteria"/>
</dbReference>
<evidence type="ECO:0000313" key="4">
    <source>
        <dbReference type="EMBL" id="AGA29670.1"/>
    </source>
</evidence>
<sequence>MSAPPLHPASLEVAQLASQCETKRTRRSGPGGQNRNKVETTVVLLHRPTGIGAEASERRTQGENLRTAYFRLRVNLALEVRLPVDPSAGRSPLWQSRCRGGRIAVSLDHDDFPSILAETLDVLVAQKMDVKAASEALACTPSQLTKFLKGEPRALGMVNAHRREAGLHLLH</sequence>
<organism evidence="4 5">
    <name type="scientific">Singulisphaera acidiphila (strain ATCC BAA-1392 / DSM 18658 / VKM B-2454 / MOB10)</name>
    <dbReference type="NCBI Taxonomy" id="886293"/>
    <lineage>
        <taxon>Bacteria</taxon>
        <taxon>Pseudomonadati</taxon>
        <taxon>Planctomycetota</taxon>
        <taxon>Planctomycetia</taxon>
        <taxon>Isosphaerales</taxon>
        <taxon>Isosphaeraceae</taxon>
        <taxon>Singulisphaera</taxon>
    </lineage>
</organism>
<dbReference type="InterPro" id="IPR050057">
    <property type="entry name" value="Prokaryotic/Mito_RF"/>
</dbReference>
<dbReference type="AlphaFoldDB" id="L0DLG4"/>
<keyword evidence="5" id="KW-1185">Reference proteome</keyword>
<dbReference type="RefSeq" id="WP_015248770.1">
    <property type="nucleotide sequence ID" value="NC_019892.1"/>
</dbReference>
<dbReference type="Proteomes" id="UP000010798">
    <property type="component" value="Chromosome"/>
</dbReference>
<feature type="region of interest" description="Disordered" evidence="2">
    <location>
        <begin position="18"/>
        <end position="37"/>
    </location>
</feature>
<dbReference type="Gene3D" id="3.30.160.20">
    <property type="match status" value="1"/>
</dbReference>
<dbReference type="OrthoDB" id="9815709at2"/>
<accession>L0DLG4</accession>
<evidence type="ECO:0000256" key="2">
    <source>
        <dbReference type="SAM" id="MobiDB-lite"/>
    </source>
</evidence>
<dbReference type="EMBL" id="CP003364">
    <property type="protein sequence ID" value="AGA29670.1"/>
    <property type="molecule type" value="Genomic_DNA"/>
</dbReference>
<dbReference type="KEGG" id="saci:Sinac_5530"/>
<dbReference type="InterPro" id="IPR000352">
    <property type="entry name" value="Pep_chain_release_fac_I"/>
</dbReference>